<evidence type="ECO:0000313" key="4">
    <source>
        <dbReference type="Proteomes" id="UP000078512"/>
    </source>
</evidence>
<feature type="compositionally biased region" description="Acidic residues" evidence="2">
    <location>
        <begin position="65"/>
        <end position="74"/>
    </location>
</feature>
<evidence type="ECO:0000256" key="1">
    <source>
        <dbReference type="SAM" id="Coils"/>
    </source>
</evidence>
<keyword evidence="1" id="KW-0175">Coiled coil</keyword>
<feature type="region of interest" description="Disordered" evidence="2">
    <location>
        <begin position="1"/>
        <end position="86"/>
    </location>
</feature>
<feature type="compositionally biased region" description="Polar residues" evidence="2">
    <location>
        <begin position="38"/>
        <end position="56"/>
    </location>
</feature>
<evidence type="ECO:0000313" key="3">
    <source>
        <dbReference type="EMBL" id="OAQ22487.1"/>
    </source>
</evidence>
<dbReference type="InterPro" id="IPR016024">
    <property type="entry name" value="ARM-type_fold"/>
</dbReference>
<dbReference type="Proteomes" id="UP000078512">
    <property type="component" value="Unassembled WGS sequence"/>
</dbReference>
<accession>A0A197JBK1</accession>
<gene>
    <name evidence="3" type="ORF">K457DRAFT_26027</name>
</gene>
<feature type="coiled-coil region" evidence="1">
    <location>
        <begin position="1143"/>
        <end position="1170"/>
    </location>
</feature>
<dbReference type="EMBL" id="KV442161">
    <property type="protein sequence ID" value="OAQ22487.1"/>
    <property type="molecule type" value="Genomic_DNA"/>
</dbReference>
<reference evidence="3 4" key="1">
    <citation type="submission" date="2016-05" db="EMBL/GenBank/DDBJ databases">
        <title>Genome sequencing reveals origins of a unique bacterial endosymbiosis in the earliest lineages of terrestrial Fungi.</title>
        <authorList>
            <consortium name="DOE Joint Genome Institute"/>
            <person name="Uehling J."/>
            <person name="Gryganskyi A."/>
            <person name="Hameed K."/>
            <person name="Tschaplinski T."/>
            <person name="Misztal P."/>
            <person name="Wu S."/>
            <person name="Desiro A."/>
            <person name="Vande Pol N."/>
            <person name="Du Z.-Y."/>
            <person name="Zienkiewicz A."/>
            <person name="Zienkiewicz K."/>
            <person name="Morin E."/>
            <person name="Tisserant E."/>
            <person name="Splivallo R."/>
            <person name="Hainaut M."/>
            <person name="Henrissat B."/>
            <person name="Ohm R."/>
            <person name="Kuo A."/>
            <person name="Yan J."/>
            <person name="Lipzen A."/>
            <person name="Nolan M."/>
            <person name="Labutti K."/>
            <person name="Barry K."/>
            <person name="Goldstein A."/>
            <person name="Labbe J."/>
            <person name="Schadt C."/>
            <person name="Tuskan G."/>
            <person name="Grigoriev I."/>
            <person name="Martin F."/>
            <person name="Vilgalys R."/>
            <person name="Bonito G."/>
        </authorList>
    </citation>
    <scope>NUCLEOTIDE SEQUENCE [LARGE SCALE GENOMIC DNA]</scope>
    <source>
        <strain evidence="3 4">AG-77</strain>
    </source>
</reference>
<name>A0A197JBK1_9FUNG</name>
<organism evidence="3 4">
    <name type="scientific">Linnemannia elongata AG-77</name>
    <dbReference type="NCBI Taxonomy" id="1314771"/>
    <lineage>
        <taxon>Eukaryota</taxon>
        <taxon>Fungi</taxon>
        <taxon>Fungi incertae sedis</taxon>
        <taxon>Mucoromycota</taxon>
        <taxon>Mortierellomycotina</taxon>
        <taxon>Mortierellomycetes</taxon>
        <taxon>Mortierellales</taxon>
        <taxon>Mortierellaceae</taxon>
        <taxon>Linnemannia</taxon>
    </lineage>
</organism>
<feature type="compositionally biased region" description="Low complexity" evidence="2">
    <location>
        <begin position="1"/>
        <end position="30"/>
    </location>
</feature>
<keyword evidence="4" id="KW-1185">Reference proteome</keyword>
<protein>
    <submittedName>
        <fullName evidence="3">Uncharacterized protein</fullName>
    </submittedName>
</protein>
<proteinExistence type="predicted"/>
<dbReference type="OrthoDB" id="2471962at2759"/>
<dbReference type="SUPFAM" id="SSF48371">
    <property type="entry name" value="ARM repeat"/>
    <property type="match status" value="2"/>
</dbReference>
<dbReference type="AlphaFoldDB" id="A0A197JBK1"/>
<feature type="compositionally biased region" description="Basic and acidic residues" evidence="2">
    <location>
        <begin position="1072"/>
        <end position="1086"/>
    </location>
</feature>
<feature type="region of interest" description="Disordered" evidence="2">
    <location>
        <begin position="1072"/>
        <end position="1098"/>
    </location>
</feature>
<evidence type="ECO:0000256" key="2">
    <source>
        <dbReference type="SAM" id="MobiDB-lite"/>
    </source>
</evidence>
<sequence>MSGRGRGKTSSSRGRTAAHQGGSQQASQHSSDPEDELMSSQDTSGAKGQKSISASTKAKKRKPDEDDDARDEDEQKPAGSGVTKAKGKATVDLYHAIRSSEGDTIASMKHWANNYSKSALPALTHLTNLVLGLCGLDKVPTLKANMISQEAHIDFSNQGLSQMRLKDLPGEENYDANKYTDLLQMVDSAIRTWAETCKEKWLMDPSLAGKEQKKTATPPAPLMIQLCTSLIQKNMSRGVSMMALSLGCSFISHTLKQLATSSTNKIAALDKYVVAFQDAVRASPLYDDHDWQTTFTSALSSWCSLSPVTFVCASRLTCLETMIKSQWRNIRLEVLKCLQRVLAIVGENEEMDLCLKSAMHSLICLAASEPDLPVRSIALDTLLQVLPKLALEEQDQQRLFLLSLMPLDDAVSDSSEISKSVASMLQAMFERYAEDKKSKLEQLTDMSNSGRHILGLIWGVIRMITVVRKAFNETELEYFTSADVSRCRTAIKLLFMVEKKLKDEELLLRMFLNFALDNKEKVVLSVFLQHSYHNFWSAIGTEDDAKRVSKQARFAASRMDALNACGTNTIVTNVFFGIMKDLPPVLLVSSDPKNFGEFVDACIAQLRRAYTGSCAEAVAKAFATWGTAMYSVVGPHKPPSPIQQDINIAHAYNTLCSKIQGLVKIEQTRFLKLGQEVCETTDYKNKAVQLVNVVGSLAAIIDNVAASDQGLSYEEYINVFLMAVNVSNKVQVETTNLVDIAPCCFALMQATMRADITLRPQNYNSWRVEIFKHLNPIVTSNSMPADVVLDGLRTFIDASLIPAKTSFTTNGPNNNLQPFNDSMVNFIAEQVKTAVVNLMSIVTKRAGTIEKAMKEDEDSTGRDFYLEAAEFQIYQECAGGSAAHLIYSIISGVQAYLIGLKPAVIIMAHLMAFQHHFQQPLSDLMNSVHLHTFNNTLSTIEGAAALKDLLELASASLPQSFESEVKGGRSHKGTKRLAAMWSKALKENAFNPLTASGYTDEDLSFLYTTLIKVALYKILGEKDDLFWDALKIIPLPKKPSRELCGCVDRLRNLDSNASSGSAEYVAFFDQSTDKEGNHPSLSRKDPPSGALSRKAAEKASVKTVKAEDQAIHDELDKCDSLILKLQEELGKYDPDRKHDAGKRTEVIDDIEFLNEKKKELTQELSRHLQREVKGLNIHGEDTDMGSSSSW</sequence>